<reference evidence="1 2" key="1">
    <citation type="submission" date="2023-05" db="EMBL/GenBank/DDBJ databases">
        <title>B98-5 Cell Line De Novo Hybrid Assembly: An Optical Mapping Approach.</title>
        <authorList>
            <person name="Kananen K."/>
            <person name="Auerbach J.A."/>
            <person name="Kautto E."/>
            <person name="Blachly J.S."/>
        </authorList>
    </citation>
    <scope>NUCLEOTIDE SEQUENCE [LARGE SCALE GENOMIC DNA]</scope>
    <source>
        <strain evidence="1">B95-8</strain>
        <tissue evidence="1">Cell line</tissue>
    </source>
</reference>
<evidence type="ECO:0000313" key="1">
    <source>
        <dbReference type="EMBL" id="KAK2103593.1"/>
    </source>
</evidence>
<dbReference type="EMBL" id="JASSZA010000008">
    <property type="protein sequence ID" value="KAK2103593.1"/>
    <property type="molecule type" value="Genomic_DNA"/>
</dbReference>
<dbReference type="Proteomes" id="UP001266305">
    <property type="component" value="Unassembled WGS sequence"/>
</dbReference>
<evidence type="ECO:0000313" key="2">
    <source>
        <dbReference type="Proteomes" id="UP001266305"/>
    </source>
</evidence>
<accession>A0ABQ9V2J2</accession>
<proteinExistence type="predicted"/>
<name>A0ABQ9V2J2_SAGOE</name>
<protein>
    <submittedName>
        <fullName evidence="1">Uncharacterized protein</fullName>
    </submittedName>
</protein>
<keyword evidence="2" id="KW-1185">Reference proteome</keyword>
<organism evidence="1 2">
    <name type="scientific">Saguinus oedipus</name>
    <name type="common">Cotton-top tamarin</name>
    <name type="synonym">Oedipomidas oedipus</name>
    <dbReference type="NCBI Taxonomy" id="9490"/>
    <lineage>
        <taxon>Eukaryota</taxon>
        <taxon>Metazoa</taxon>
        <taxon>Chordata</taxon>
        <taxon>Craniata</taxon>
        <taxon>Vertebrata</taxon>
        <taxon>Euteleostomi</taxon>
        <taxon>Mammalia</taxon>
        <taxon>Eutheria</taxon>
        <taxon>Euarchontoglires</taxon>
        <taxon>Primates</taxon>
        <taxon>Haplorrhini</taxon>
        <taxon>Platyrrhini</taxon>
        <taxon>Cebidae</taxon>
        <taxon>Callitrichinae</taxon>
        <taxon>Saguinus</taxon>
    </lineage>
</organism>
<gene>
    <name evidence="1" type="ORF">P7K49_017449</name>
</gene>
<comment type="caution">
    <text evidence="1">The sequence shown here is derived from an EMBL/GenBank/DDBJ whole genome shotgun (WGS) entry which is preliminary data.</text>
</comment>
<sequence>MSTKREPRSCKPVAAYFSLPALFSRLIPCSADTGSLILADEKGDLKCHITANPFKE</sequence>